<feature type="transmembrane region" description="Helical" evidence="2">
    <location>
        <begin position="385"/>
        <end position="404"/>
    </location>
</feature>
<keyword evidence="2" id="KW-1133">Transmembrane helix</keyword>
<keyword evidence="2" id="KW-0812">Transmembrane</keyword>
<dbReference type="InterPro" id="IPR052529">
    <property type="entry name" value="Bact_Transport_Assoc"/>
</dbReference>
<sequence length="481" mass="51744">MQAETALGGAGDQERGAGKAEGAPAEGASAEGAQGEGVQGEGAPAEGGAGARPVSAGERLTLLDTLRGFALGGVFLSNLYVWHSGRAFLPPERIKELSADPVNMAIGMVLGFTLFNKAMTVFTFLFGLGFMIQVERAEARGEAAGRWYTRRLLVLLGIAACHLSFLWYGDILSTYALVGFGLLLFRRASAKALLGWGVGLLLVSEVAADFVRTWLPPLLNSPEELAEVKKAQEAWNAQLFADLTSSSYATLVAANVKAWWWMLTRPGILIANAGVLGKFLIGAYFGRRRLFHDVTQHRQLFRRMLGWGLLAGSIGGGVGLWLRYAHLHDKIGPDSLLPKIVSFPARELGTLGMAAFYIAAVALLYQGVQWRRVLSWIAPAGQMALTNYLSQSALALMIFTGVGFGLLGQLNSLGCVVLVAVLFTGQVIVSRLWLTHFRFGPAEWVWRSLTYGKAQPMRRNRATATGGVTGVAVEETGRSEG</sequence>
<dbReference type="STRING" id="52.CMC5_074920"/>
<dbReference type="EMBL" id="CP012159">
    <property type="protein sequence ID" value="AKT43261.1"/>
    <property type="molecule type" value="Genomic_DNA"/>
</dbReference>
<feature type="compositionally biased region" description="Gly residues" evidence="1">
    <location>
        <begin position="34"/>
        <end position="50"/>
    </location>
</feature>
<organism evidence="4 5">
    <name type="scientific">Chondromyces crocatus</name>
    <dbReference type="NCBI Taxonomy" id="52"/>
    <lineage>
        <taxon>Bacteria</taxon>
        <taxon>Pseudomonadati</taxon>
        <taxon>Myxococcota</taxon>
        <taxon>Polyangia</taxon>
        <taxon>Polyangiales</taxon>
        <taxon>Polyangiaceae</taxon>
        <taxon>Chondromyces</taxon>
    </lineage>
</organism>
<evidence type="ECO:0000313" key="5">
    <source>
        <dbReference type="Proteomes" id="UP000067626"/>
    </source>
</evidence>
<gene>
    <name evidence="4" type="ORF">CMC5_074920</name>
</gene>
<proteinExistence type="predicted"/>
<evidence type="ECO:0000256" key="1">
    <source>
        <dbReference type="SAM" id="MobiDB-lite"/>
    </source>
</evidence>
<accession>A0A0K1EQZ0</accession>
<dbReference type="AlphaFoldDB" id="A0A0K1EQZ0"/>
<feature type="transmembrane region" description="Helical" evidence="2">
    <location>
        <begin position="152"/>
        <end position="185"/>
    </location>
</feature>
<reference evidence="4 5" key="1">
    <citation type="submission" date="2015-07" db="EMBL/GenBank/DDBJ databases">
        <title>Genome analysis of myxobacterium Chondromyces crocatus Cm c5 reveals a high potential for natural compound synthesis and the genetic basis for the loss of fruiting body formation.</title>
        <authorList>
            <person name="Zaburannyi N."/>
            <person name="Bunk B."/>
            <person name="Maier J."/>
            <person name="Overmann J."/>
            <person name="Mueller R."/>
        </authorList>
    </citation>
    <scope>NUCLEOTIDE SEQUENCE [LARGE SCALE GENOMIC DNA]</scope>
    <source>
        <strain evidence="4 5">Cm c5</strain>
    </source>
</reference>
<protein>
    <recommendedName>
        <fullName evidence="3">DUF418 domain-containing protein</fullName>
    </recommendedName>
</protein>
<dbReference type="RefSeq" id="WP_050434757.1">
    <property type="nucleotide sequence ID" value="NZ_CP012159.1"/>
</dbReference>
<dbReference type="PANTHER" id="PTHR30590">
    <property type="entry name" value="INNER MEMBRANE PROTEIN"/>
    <property type="match status" value="1"/>
</dbReference>
<feature type="transmembrane region" description="Helical" evidence="2">
    <location>
        <begin position="345"/>
        <end position="365"/>
    </location>
</feature>
<keyword evidence="2" id="KW-0472">Membrane</keyword>
<evidence type="ECO:0000313" key="4">
    <source>
        <dbReference type="EMBL" id="AKT43261.1"/>
    </source>
</evidence>
<feature type="transmembrane region" description="Helical" evidence="2">
    <location>
        <begin position="104"/>
        <end position="132"/>
    </location>
</feature>
<dbReference type="InterPro" id="IPR007349">
    <property type="entry name" value="DUF418"/>
</dbReference>
<name>A0A0K1EQZ0_CHOCO</name>
<dbReference type="Proteomes" id="UP000067626">
    <property type="component" value="Chromosome"/>
</dbReference>
<feature type="transmembrane region" description="Helical" evidence="2">
    <location>
        <begin position="410"/>
        <end position="429"/>
    </location>
</feature>
<feature type="domain" description="DUF418" evidence="3">
    <location>
        <begin position="285"/>
        <end position="453"/>
    </location>
</feature>
<evidence type="ECO:0000256" key="2">
    <source>
        <dbReference type="SAM" id="Phobius"/>
    </source>
</evidence>
<feature type="compositionally biased region" description="Low complexity" evidence="1">
    <location>
        <begin position="20"/>
        <end position="33"/>
    </location>
</feature>
<feature type="transmembrane region" description="Helical" evidence="2">
    <location>
        <begin position="305"/>
        <end position="325"/>
    </location>
</feature>
<dbReference type="Pfam" id="PF04235">
    <property type="entry name" value="DUF418"/>
    <property type="match status" value="1"/>
</dbReference>
<dbReference type="PANTHER" id="PTHR30590:SF2">
    <property type="entry name" value="INNER MEMBRANE PROTEIN"/>
    <property type="match status" value="1"/>
</dbReference>
<dbReference type="KEGG" id="ccro:CMC5_074920"/>
<dbReference type="PATRIC" id="fig|52.7.peg.8234"/>
<dbReference type="OrthoDB" id="9807744at2"/>
<feature type="transmembrane region" description="Helical" evidence="2">
    <location>
        <begin position="192"/>
        <end position="215"/>
    </location>
</feature>
<evidence type="ECO:0000259" key="3">
    <source>
        <dbReference type="Pfam" id="PF04235"/>
    </source>
</evidence>
<keyword evidence="5" id="KW-1185">Reference proteome</keyword>
<feature type="region of interest" description="Disordered" evidence="1">
    <location>
        <begin position="1"/>
        <end position="52"/>
    </location>
</feature>
<feature type="transmembrane region" description="Helical" evidence="2">
    <location>
        <begin position="267"/>
        <end position="285"/>
    </location>
</feature>